<feature type="transmembrane region" description="Helical" evidence="6">
    <location>
        <begin position="89"/>
        <end position="107"/>
    </location>
</feature>
<feature type="transmembrane region" description="Helical" evidence="6">
    <location>
        <begin position="374"/>
        <end position="392"/>
    </location>
</feature>
<dbReference type="PANTHER" id="PTHR10924:SF6">
    <property type="entry name" value="SOLUTE CARRIER FAMILY 49 MEMBER A3"/>
    <property type="match status" value="1"/>
</dbReference>
<evidence type="ECO:0000313" key="8">
    <source>
        <dbReference type="Proteomes" id="UP000016933"/>
    </source>
</evidence>
<keyword evidence="3 6" id="KW-1133">Transmembrane helix</keyword>
<feature type="region of interest" description="Disordered" evidence="5">
    <location>
        <begin position="1"/>
        <end position="25"/>
    </location>
</feature>
<dbReference type="OrthoDB" id="422206at2759"/>
<dbReference type="Pfam" id="PF07690">
    <property type="entry name" value="MFS_1"/>
    <property type="match status" value="1"/>
</dbReference>
<reference evidence="8" key="1">
    <citation type="journal article" date="2012" name="PLoS Genet.">
        <title>The genomes of the fungal plant pathogens Cladosporium fulvum and Dothistroma septosporum reveal adaptation to different hosts and lifestyles but also signatures of common ancestry.</title>
        <authorList>
            <person name="de Wit P.J.G.M."/>
            <person name="van der Burgt A."/>
            <person name="Oekmen B."/>
            <person name="Stergiopoulos I."/>
            <person name="Abd-Elsalam K.A."/>
            <person name="Aerts A.L."/>
            <person name="Bahkali A.H."/>
            <person name="Beenen H.G."/>
            <person name="Chettri P."/>
            <person name="Cox M.P."/>
            <person name="Datema E."/>
            <person name="de Vries R.P."/>
            <person name="Dhillon B."/>
            <person name="Ganley A.R."/>
            <person name="Griffiths S.A."/>
            <person name="Guo Y."/>
            <person name="Hamelin R.C."/>
            <person name="Henrissat B."/>
            <person name="Kabir M.S."/>
            <person name="Jashni M.K."/>
            <person name="Kema G."/>
            <person name="Klaubauf S."/>
            <person name="Lapidus A."/>
            <person name="Levasseur A."/>
            <person name="Lindquist E."/>
            <person name="Mehrabi R."/>
            <person name="Ohm R.A."/>
            <person name="Owen T.J."/>
            <person name="Salamov A."/>
            <person name="Schwelm A."/>
            <person name="Schijlen E."/>
            <person name="Sun H."/>
            <person name="van den Burg H.A."/>
            <person name="van Ham R.C.H.J."/>
            <person name="Zhang S."/>
            <person name="Goodwin S.B."/>
            <person name="Grigoriev I.V."/>
            <person name="Collemare J."/>
            <person name="Bradshaw R.E."/>
        </authorList>
    </citation>
    <scope>NUCLEOTIDE SEQUENCE [LARGE SCALE GENOMIC DNA]</scope>
    <source>
        <strain evidence="8">NZE10 / CBS 128990</strain>
    </source>
</reference>
<proteinExistence type="predicted"/>
<dbReference type="HOGENOM" id="CLU_023132_2_1_1"/>
<dbReference type="PANTHER" id="PTHR10924">
    <property type="entry name" value="MAJOR FACILITATOR SUPERFAMILY PROTEIN-RELATED"/>
    <property type="match status" value="1"/>
</dbReference>
<keyword evidence="8" id="KW-1185">Reference proteome</keyword>
<feature type="transmembrane region" description="Helical" evidence="6">
    <location>
        <begin position="307"/>
        <end position="330"/>
    </location>
</feature>
<evidence type="ECO:0000256" key="3">
    <source>
        <dbReference type="ARBA" id="ARBA00022989"/>
    </source>
</evidence>
<evidence type="ECO:0000256" key="5">
    <source>
        <dbReference type="SAM" id="MobiDB-lite"/>
    </source>
</evidence>
<evidence type="ECO:0000313" key="7">
    <source>
        <dbReference type="EMBL" id="EME45672.1"/>
    </source>
</evidence>
<feature type="transmembrane region" description="Helical" evidence="6">
    <location>
        <begin position="398"/>
        <end position="422"/>
    </location>
</feature>
<gene>
    <name evidence="7" type="ORF">DOTSEDRAFT_71389</name>
</gene>
<feature type="transmembrane region" description="Helical" evidence="6">
    <location>
        <begin position="342"/>
        <end position="362"/>
    </location>
</feature>
<dbReference type="AlphaFoldDB" id="N1PQK9"/>
<feature type="transmembrane region" description="Helical" evidence="6">
    <location>
        <begin position="255"/>
        <end position="273"/>
    </location>
</feature>
<reference evidence="7 8" key="2">
    <citation type="journal article" date="2012" name="PLoS Pathog.">
        <title>Diverse lifestyles and strategies of plant pathogenesis encoded in the genomes of eighteen Dothideomycetes fungi.</title>
        <authorList>
            <person name="Ohm R.A."/>
            <person name="Feau N."/>
            <person name="Henrissat B."/>
            <person name="Schoch C.L."/>
            <person name="Horwitz B.A."/>
            <person name="Barry K.W."/>
            <person name="Condon B.J."/>
            <person name="Copeland A.C."/>
            <person name="Dhillon B."/>
            <person name="Glaser F."/>
            <person name="Hesse C.N."/>
            <person name="Kosti I."/>
            <person name="LaButti K."/>
            <person name="Lindquist E.A."/>
            <person name="Lucas S."/>
            <person name="Salamov A.A."/>
            <person name="Bradshaw R.E."/>
            <person name="Ciuffetti L."/>
            <person name="Hamelin R.C."/>
            <person name="Kema G.H.J."/>
            <person name="Lawrence C."/>
            <person name="Scott J.A."/>
            <person name="Spatafora J.W."/>
            <person name="Turgeon B.G."/>
            <person name="de Wit P.J.G.M."/>
            <person name="Zhong S."/>
            <person name="Goodwin S.B."/>
            <person name="Grigoriev I.V."/>
        </authorList>
    </citation>
    <scope>NUCLEOTIDE SEQUENCE [LARGE SCALE GENOMIC DNA]</scope>
    <source>
        <strain evidence="8">NZE10 / CBS 128990</strain>
    </source>
</reference>
<protein>
    <recommendedName>
        <fullName evidence="9">Major facilitator superfamily (MFS) profile domain-containing protein</fullName>
    </recommendedName>
</protein>
<keyword evidence="4 6" id="KW-0472">Membrane</keyword>
<dbReference type="Gene3D" id="1.20.1250.20">
    <property type="entry name" value="MFS general substrate transporter like domains"/>
    <property type="match status" value="1"/>
</dbReference>
<dbReference type="GO" id="GO:0022857">
    <property type="term" value="F:transmembrane transporter activity"/>
    <property type="evidence" value="ECO:0007669"/>
    <property type="project" value="InterPro"/>
</dbReference>
<organism evidence="7 8">
    <name type="scientific">Dothistroma septosporum (strain NZE10 / CBS 128990)</name>
    <name type="common">Red band needle blight fungus</name>
    <name type="synonym">Mycosphaerella pini</name>
    <dbReference type="NCBI Taxonomy" id="675120"/>
    <lineage>
        <taxon>Eukaryota</taxon>
        <taxon>Fungi</taxon>
        <taxon>Dikarya</taxon>
        <taxon>Ascomycota</taxon>
        <taxon>Pezizomycotina</taxon>
        <taxon>Dothideomycetes</taxon>
        <taxon>Dothideomycetidae</taxon>
        <taxon>Mycosphaerellales</taxon>
        <taxon>Mycosphaerellaceae</taxon>
        <taxon>Dothistroma</taxon>
    </lineage>
</organism>
<evidence type="ECO:0000256" key="6">
    <source>
        <dbReference type="SAM" id="Phobius"/>
    </source>
</evidence>
<dbReference type="STRING" id="675120.N1PQK9"/>
<dbReference type="eggNOG" id="KOG2563">
    <property type="taxonomic scope" value="Eukaryota"/>
</dbReference>
<evidence type="ECO:0000256" key="4">
    <source>
        <dbReference type="ARBA" id="ARBA00023136"/>
    </source>
</evidence>
<dbReference type="Proteomes" id="UP000016933">
    <property type="component" value="Unassembled WGS sequence"/>
</dbReference>
<evidence type="ECO:0000256" key="2">
    <source>
        <dbReference type="ARBA" id="ARBA00022692"/>
    </source>
</evidence>
<dbReference type="OMA" id="STICWTG"/>
<name>N1PQK9_DOTSN</name>
<dbReference type="InterPro" id="IPR036259">
    <property type="entry name" value="MFS_trans_sf"/>
</dbReference>
<evidence type="ECO:0008006" key="9">
    <source>
        <dbReference type="Google" id="ProtNLM"/>
    </source>
</evidence>
<accession>N1PQK9</accession>
<feature type="compositionally biased region" description="Basic residues" evidence="5">
    <location>
        <begin position="9"/>
        <end position="19"/>
    </location>
</feature>
<feature type="transmembrane region" description="Helical" evidence="6">
    <location>
        <begin position="156"/>
        <end position="175"/>
    </location>
</feature>
<evidence type="ECO:0000256" key="1">
    <source>
        <dbReference type="ARBA" id="ARBA00004141"/>
    </source>
</evidence>
<comment type="subcellular location">
    <subcellularLocation>
        <location evidence="1">Membrane</location>
        <topology evidence="1">Multi-pass membrane protein</topology>
    </subcellularLocation>
</comment>
<feature type="transmembrane region" description="Helical" evidence="6">
    <location>
        <begin position="471"/>
        <end position="489"/>
    </location>
</feature>
<feature type="transmembrane region" description="Helical" evidence="6">
    <location>
        <begin position="181"/>
        <end position="201"/>
    </location>
</feature>
<dbReference type="SUPFAM" id="SSF103473">
    <property type="entry name" value="MFS general substrate transporter"/>
    <property type="match status" value="1"/>
</dbReference>
<feature type="transmembrane region" description="Helical" evidence="6">
    <location>
        <begin position="222"/>
        <end position="243"/>
    </location>
</feature>
<feature type="transmembrane region" description="Helical" evidence="6">
    <location>
        <begin position="127"/>
        <end position="149"/>
    </location>
</feature>
<sequence>MADAPHPQAHVHAHAHAHAHATNSSGVTRADLIRTLSAESRPPTRKDESHVLVQRSDTIVTSGSGGELLAHDEREHHDARSYRLYKRRFLGLAQLVLLNIVISWDWLTFAAISSTAADFFRVSESAINWLSTAFLFAFAAAAPATVWVLNRYGPKPSILVASALTLIGNWIRYAGTRVGNGHFGVVMFGQILIGLAQPFVLASPSRYSNVWFSDTGRISATAVASLANPFGGALGQFIGPLFVGDPAEVRLVPQMVLYTAIISSVAALPAPLISSKPPTPPSATAALEKLDLGQALRQLPRNGSFSLLMMPFAVYVGFFNATSSLINQIFEPYDFSETEAGIAGGILIIVGLVASAIVSPIIDRTKKYLATVKTLVPGIAACYILLIFMPGTRSLPGPYVVCALLGATSFSLLPVALELLSVVTLPVSPEVSSVIAWTGGQILGAIFIIIMDALEAYDGWHGEPRGTMIRGLIFEAVIACIAVPFVLFLGTGRFRRIAFDGNGVLAAPALS</sequence>
<dbReference type="InterPro" id="IPR011701">
    <property type="entry name" value="MFS"/>
</dbReference>
<keyword evidence="2 6" id="KW-0812">Transmembrane</keyword>
<dbReference type="GO" id="GO:0016020">
    <property type="term" value="C:membrane"/>
    <property type="evidence" value="ECO:0007669"/>
    <property type="project" value="UniProtKB-SubCell"/>
</dbReference>
<feature type="transmembrane region" description="Helical" evidence="6">
    <location>
        <begin position="434"/>
        <end position="451"/>
    </location>
</feature>
<dbReference type="EMBL" id="KB446538">
    <property type="protein sequence ID" value="EME45672.1"/>
    <property type="molecule type" value="Genomic_DNA"/>
</dbReference>
<dbReference type="InterPro" id="IPR049680">
    <property type="entry name" value="FLVCR1-2_SLC49-like"/>
</dbReference>